<proteinExistence type="predicted"/>
<name>A0A0B1ZWM7_9MICO</name>
<sequence>MTTLTHTPAPVPAVRTRSPYRLTFGGQLRSEAVKIATVRSTWWSVGITVALTIGIAVLLALTVGGQMDRPIMVAVAPIQFTMLLAGILGAITVTGEYSTGMVRSTLTADPIRGSVLTAKAIVGAVLMFVTAFVTFTVAALATAPILARHDTSVDWASGPDTWLPLLSASFSMAVFALLGVGLGFVIRSGAGAIAAVVGILFVLPVVTSMFPAQGSWAWVSELGHYLPMSASQNLILPSDLAPLSAGGALLTLTAWALVPLLAGWALLRTRDA</sequence>
<feature type="transmembrane region" description="Helical" evidence="1">
    <location>
        <begin position="161"/>
        <end position="185"/>
    </location>
</feature>
<dbReference type="OrthoDB" id="3297477at2"/>
<reference evidence="2 3" key="1">
    <citation type="submission" date="2014-11" db="EMBL/GenBank/DDBJ databases">
        <title>Genome sequence of Microbacterium mangrovi MUSC 115(T).</title>
        <authorList>
            <person name="Lee L.-H."/>
        </authorList>
    </citation>
    <scope>NUCLEOTIDE SEQUENCE [LARGE SCALE GENOMIC DNA]</scope>
    <source>
        <strain evidence="2 3">MUSC 115</strain>
    </source>
</reference>
<keyword evidence="1" id="KW-1133">Transmembrane helix</keyword>
<dbReference type="AlphaFoldDB" id="A0A0B1ZWM7"/>
<dbReference type="RefSeq" id="WP_039403499.1">
    <property type="nucleotide sequence ID" value="NZ_JTDK01000027.1"/>
</dbReference>
<comment type="caution">
    <text evidence="2">The sequence shown here is derived from an EMBL/GenBank/DDBJ whole genome shotgun (WGS) entry which is preliminary data.</text>
</comment>
<feature type="transmembrane region" description="Helical" evidence="1">
    <location>
        <begin position="71"/>
        <end position="95"/>
    </location>
</feature>
<keyword evidence="1" id="KW-0472">Membrane</keyword>
<dbReference type="PANTHER" id="PTHR37305">
    <property type="entry name" value="INTEGRAL MEMBRANE PROTEIN-RELATED"/>
    <property type="match status" value="1"/>
</dbReference>
<accession>A0A0B1ZWM7</accession>
<dbReference type="EMBL" id="JTDK01000027">
    <property type="protein sequence ID" value="KHK95149.1"/>
    <property type="molecule type" value="Genomic_DNA"/>
</dbReference>
<feature type="transmembrane region" description="Helical" evidence="1">
    <location>
        <begin position="192"/>
        <end position="212"/>
    </location>
</feature>
<feature type="transmembrane region" description="Helical" evidence="1">
    <location>
        <begin position="42"/>
        <end position="65"/>
    </location>
</feature>
<evidence type="ECO:0000313" key="3">
    <source>
        <dbReference type="Proteomes" id="UP000031030"/>
    </source>
</evidence>
<evidence type="ECO:0000313" key="2">
    <source>
        <dbReference type="EMBL" id="KHK95149.1"/>
    </source>
</evidence>
<organism evidence="2 3">
    <name type="scientific">Microbacterium mangrovi</name>
    <dbReference type="NCBI Taxonomy" id="1348253"/>
    <lineage>
        <taxon>Bacteria</taxon>
        <taxon>Bacillati</taxon>
        <taxon>Actinomycetota</taxon>
        <taxon>Actinomycetes</taxon>
        <taxon>Micrococcales</taxon>
        <taxon>Microbacteriaceae</taxon>
        <taxon>Microbacterium</taxon>
    </lineage>
</organism>
<protein>
    <submittedName>
        <fullName evidence="2">Integral membrane transport protein</fullName>
    </submittedName>
</protein>
<keyword evidence="1" id="KW-0812">Transmembrane</keyword>
<gene>
    <name evidence="2" type="ORF">LK09_19760</name>
</gene>
<evidence type="ECO:0000256" key="1">
    <source>
        <dbReference type="SAM" id="Phobius"/>
    </source>
</evidence>
<dbReference type="PANTHER" id="PTHR37305:SF1">
    <property type="entry name" value="MEMBRANE PROTEIN"/>
    <property type="match status" value="1"/>
</dbReference>
<feature type="transmembrane region" description="Helical" evidence="1">
    <location>
        <begin position="116"/>
        <end position="141"/>
    </location>
</feature>
<dbReference type="STRING" id="1348253.LK09_19760"/>
<keyword evidence="3" id="KW-1185">Reference proteome</keyword>
<dbReference type="Proteomes" id="UP000031030">
    <property type="component" value="Unassembled WGS sequence"/>
</dbReference>
<feature type="transmembrane region" description="Helical" evidence="1">
    <location>
        <begin position="243"/>
        <end position="267"/>
    </location>
</feature>